<dbReference type="EMBL" id="CAWYQH010000001">
    <property type="protein sequence ID" value="CAK8672595.1"/>
    <property type="molecule type" value="Genomic_DNA"/>
</dbReference>
<evidence type="ECO:0000256" key="4">
    <source>
        <dbReference type="ARBA" id="ARBA00023136"/>
    </source>
</evidence>
<feature type="region of interest" description="Disordered" evidence="5">
    <location>
        <begin position="470"/>
        <end position="510"/>
    </location>
</feature>
<dbReference type="Gene3D" id="1.20.120.350">
    <property type="entry name" value="Voltage-gated potassium channels. Chain C"/>
    <property type="match status" value="1"/>
</dbReference>
<dbReference type="Proteomes" id="UP001642483">
    <property type="component" value="Unassembled WGS sequence"/>
</dbReference>
<dbReference type="PANTHER" id="PTHR46842:SF1">
    <property type="entry name" value="TRANSMEMBRANE PROTEIN 266"/>
    <property type="match status" value="1"/>
</dbReference>
<evidence type="ECO:0000256" key="1">
    <source>
        <dbReference type="ARBA" id="ARBA00004141"/>
    </source>
</evidence>
<keyword evidence="2 6" id="KW-0812">Transmembrane</keyword>
<feature type="transmembrane region" description="Helical" evidence="6">
    <location>
        <begin position="188"/>
        <end position="210"/>
    </location>
</feature>
<sequence>MIVLRAPKTKKYKGMANIMEKDKKEEYDVIAEIPNDIATTSKAEQNSNYAMSNSEIIQQTFMNETLPPQPNGDEIVFSEPSNDDCLLCCCQYAPGEASYSSNQRTNSSQHCCNGPRMIRQCFSNAFFYAIILIITFFLILLLLAELLLDLNIIVVVKDNSVALINTSNDISFSASTEQSSDQLTTILILHWINFSILSLFLIEVLVRLYAWRTAMARSLVAVWDSAAVAMAFVCNLVVTLAVGYNSPYNAISLIIIFRVVRFESIIRNATAEAKNNYRERLANVQSGQAEYQLKNQKLLQQLKEKDFEIKQLQAHLGTVDGKLDTNIRNALKPEENQTRDKYESELERAIALSKMEYENTSRGIFNPAYAPKSEYDLPSVTVHHRENSIRRTDQPSTSRGSQPYHNITHDQLHSGMEPTDDTFSLLQSNNSNNTNVQEWTVNYCFASNDDSADGKPRKFQKVFLQKSVSASASPISLSPEKGKDPTETRSYASDDGIGMDDSLPRNNSARPIKGILSTTIDEPFSDQGCISSSSICSESGYHSDDFVSGLEKKVEAIHGSGSESDQISTHTVVSGPLDTTTSSHDNIEMVRFSNEVNENHGDKEEV</sequence>
<keyword evidence="4 6" id="KW-0472">Membrane</keyword>
<protein>
    <recommendedName>
        <fullName evidence="9">Hydrogen voltage-gated channel 1</fullName>
    </recommendedName>
</protein>
<evidence type="ECO:0008006" key="9">
    <source>
        <dbReference type="Google" id="ProtNLM"/>
    </source>
</evidence>
<keyword evidence="8" id="KW-1185">Reference proteome</keyword>
<evidence type="ECO:0000313" key="7">
    <source>
        <dbReference type="EMBL" id="CAK8672595.1"/>
    </source>
</evidence>
<name>A0ABP0EYN2_CLALP</name>
<dbReference type="InterPro" id="IPR042857">
    <property type="entry name" value="TMEM266"/>
</dbReference>
<dbReference type="PANTHER" id="PTHR46842">
    <property type="entry name" value="TRANSMEMBRANE PROTEIN 266"/>
    <property type="match status" value="1"/>
</dbReference>
<evidence type="ECO:0000256" key="5">
    <source>
        <dbReference type="SAM" id="MobiDB-lite"/>
    </source>
</evidence>
<feature type="compositionally biased region" description="Low complexity" evidence="5">
    <location>
        <begin position="470"/>
        <end position="479"/>
    </location>
</feature>
<evidence type="ECO:0000256" key="3">
    <source>
        <dbReference type="ARBA" id="ARBA00022989"/>
    </source>
</evidence>
<feature type="transmembrane region" description="Helical" evidence="6">
    <location>
        <begin position="222"/>
        <end position="244"/>
    </location>
</feature>
<feature type="transmembrane region" description="Helical" evidence="6">
    <location>
        <begin position="125"/>
        <end position="148"/>
    </location>
</feature>
<evidence type="ECO:0000256" key="2">
    <source>
        <dbReference type="ARBA" id="ARBA00022692"/>
    </source>
</evidence>
<proteinExistence type="predicted"/>
<dbReference type="InterPro" id="IPR027359">
    <property type="entry name" value="Volt_channel_dom_sf"/>
</dbReference>
<evidence type="ECO:0000313" key="8">
    <source>
        <dbReference type="Proteomes" id="UP001642483"/>
    </source>
</evidence>
<keyword evidence="3 6" id="KW-1133">Transmembrane helix</keyword>
<evidence type="ECO:0000256" key="6">
    <source>
        <dbReference type="SAM" id="Phobius"/>
    </source>
</evidence>
<comment type="caution">
    <text evidence="7">The sequence shown here is derived from an EMBL/GenBank/DDBJ whole genome shotgun (WGS) entry which is preliminary data.</text>
</comment>
<gene>
    <name evidence="7" type="ORF">CVLEPA_LOCUS2303</name>
</gene>
<reference evidence="7 8" key="1">
    <citation type="submission" date="2024-02" db="EMBL/GenBank/DDBJ databases">
        <authorList>
            <person name="Daric V."/>
            <person name="Darras S."/>
        </authorList>
    </citation>
    <scope>NUCLEOTIDE SEQUENCE [LARGE SCALE GENOMIC DNA]</scope>
</reference>
<comment type="subcellular location">
    <subcellularLocation>
        <location evidence="1">Membrane</location>
        <topology evidence="1">Multi-pass membrane protein</topology>
    </subcellularLocation>
</comment>
<accession>A0ABP0EYN2</accession>
<organism evidence="7 8">
    <name type="scientific">Clavelina lepadiformis</name>
    <name type="common">Light-bulb sea squirt</name>
    <name type="synonym">Ascidia lepadiformis</name>
    <dbReference type="NCBI Taxonomy" id="159417"/>
    <lineage>
        <taxon>Eukaryota</taxon>
        <taxon>Metazoa</taxon>
        <taxon>Chordata</taxon>
        <taxon>Tunicata</taxon>
        <taxon>Ascidiacea</taxon>
        <taxon>Aplousobranchia</taxon>
        <taxon>Clavelinidae</taxon>
        <taxon>Clavelina</taxon>
    </lineage>
</organism>